<proteinExistence type="inferred from homology"/>
<dbReference type="RefSeq" id="WP_202018061.1">
    <property type="nucleotide sequence ID" value="NZ_JAEHNR010000033.1"/>
</dbReference>
<gene>
    <name evidence="4" type="ORF">JEM47_05245</name>
</gene>
<evidence type="ECO:0000313" key="5">
    <source>
        <dbReference type="Proteomes" id="UP000640912"/>
    </source>
</evidence>
<dbReference type="InterPro" id="IPR011067">
    <property type="entry name" value="Plasmid_toxin/cell-grow_inhib"/>
</dbReference>
<evidence type="ECO:0000256" key="2">
    <source>
        <dbReference type="ARBA" id="ARBA00022649"/>
    </source>
</evidence>
<accession>A0ABS1LUF8</accession>
<evidence type="ECO:0000256" key="3">
    <source>
        <dbReference type="SAM" id="Coils"/>
    </source>
</evidence>
<evidence type="ECO:0000256" key="1">
    <source>
        <dbReference type="ARBA" id="ARBA00007521"/>
    </source>
</evidence>
<dbReference type="SUPFAM" id="SSF50118">
    <property type="entry name" value="Cell growth inhibitor/plasmid maintenance toxic component"/>
    <property type="match status" value="1"/>
</dbReference>
<dbReference type="EMBL" id="JAEHNR010000033">
    <property type="protein sequence ID" value="MBL1071897.1"/>
    <property type="molecule type" value="Genomic_DNA"/>
</dbReference>
<dbReference type="Proteomes" id="UP000640912">
    <property type="component" value="Unassembled WGS sequence"/>
</dbReference>
<dbReference type="InterPro" id="IPR003477">
    <property type="entry name" value="PemK-like"/>
</dbReference>
<organism evidence="4 5">
    <name type="scientific">Lactobacillus kitasatonis</name>
    <dbReference type="NCBI Taxonomy" id="237446"/>
    <lineage>
        <taxon>Bacteria</taxon>
        <taxon>Bacillati</taxon>
        <taxon>Bacillota</taxon>
        <taxon>Bacilli</taxon>
        <taxon>Lactobacillales</taxon>
        <taxon>Lactobacillaceae</taxon>
        <taxon>Lactobacillus</taxon>
    </lineage>
</organism>
<keyword evidence="3" id="KW-0175">Coiled coil</keyword>
<protein>
    <submittedName>
        <fullName evidence="4">Type II toxin-antitoxin system PemK/MazF family toxin</fullName>
    </submittedName>
</protein>
<evidence type="ECO:0000313" key="4">
    <source>
        <dbReference type="EMBL" id="MBL1071897.1"/>
    </source>
</evidence>
<sequence>MKSKFDICDEANRRFKELIDENKKHYLEKFRHLPYWLDDVSYYFSLESNDKLPKNYYYFKRGSVIRVNFGVNEGSEFSNIHFAIVLDKKDSKYKKTLTVLPLTSKQKKGRYSLGKEVFNQTTTVLVKNVNDQQVALLKIEEERKEYQKKSNEIDTRIAILQNKVDNVNQEIDQLEKEYANKGRIDEFSEKQERIEKRRQEILKEISSLQEAQRLNNKLAQRIGNEVAQRQTELDQLQKVISIYQKYNKNSYVRLSDITTISKLRIERINKFDPSGKIRLTSEQMKGISDQLMKLYISN</sequence>
<name>A0ABS1LUF8_9LACO</name>
<feature type="coiled-coil region" evidence="3">
    <location>
        <begin position="129"/>
        <end position="228"/>
    </location>
</feature>
<comment type="caution">
    <text evidence="4">The sequence shown here is derived from an EMBL/GenBank/DDBJ whole genome shotgun (WGS) entry which is preliminary data.</text>
</comment>
<keyword evidence="2" id="KW-1277">Toxin-antitoxin system</keyword>
<dbReference type="Gene3D" id="2.30.30.110">
    <property type="match status" value="1"/>
</dbReference>
<reference evidence="4 5" key="1">
    <citation type="journal article" date="2021" name="Microorganisms">
        <title>Dual Inhibition of Salmonella enterica and Clostridium perfringens by New Probiotic Candidates Isolated from Chicken Intestinal Mucosa.</title>
        <authorList>
            <person name="Lone A."/>
            <person name="Mottawea W."/>
            <person name="Ait Chait Y."/>
            <person name="Hammami R."/>
        </authorList>
    </citation>
    <scope>NUCLEOTIDE SEQUENCE [LARGE SCALE GENOMIC DNA]</scope>
    <source>
        <strain evidence="4 5">A12</strain>
    </source>
</reference>
<comment type="similarity">
    <text evidence="1">Belongs to the PemK/MazF family.</text>
</comment>
<keyword evidence="5" id="KW-1185">Reference proteome</keyword>
<dbReference type="Pfam" id="PF02452">
    <property type="entry name" value="PemK_toxin"/>
    <property type="match status" value="1"/>
</dbReference>